<keyword evidence="11" id="KW-1185">Reference proteome</keyword>
<feature type="signal peptide" evidence="8">
    <location>
        <begin position="1"/>
        <end position="16"/>
    </location>
</feature>
<feature type="domain" description="FAD-binding" evidence="9">
    <location>
        <begin position="112"/>
        <end position="348"/>
    </location>
</feature>
<dbReference type="KEGG" id="ela:UCREL1_10571"/>
<keyword evidence="6" id="KW-0503">Monooxygenase</keyword>
<evidence type="ECO:0000256" key="2">
    <source>
        <dbReference type="ARBA" id="ARBA00005179"/>
    </source>
</evidence>
<sequence length="407" mass="44584">MHVLIVGAGLGGLTLAQCLRKQGISFEIFERDEDEQARFQGWAIAIHGDLASAFPSDVPDLREETNHLAPLTLPAQICMYFPGKEGRIGVEDAPELPIIRAERLRLRSWLATNLKVQWGKQVTRIEHDDKGVTVNFGDGTSAKGDVLVGADGINSIVREHLLQTPSSSLLNRVPLAAIVGQVTLSGDEFKRQLELGHSGYMFMSQGLGFFNFCGLHRVLPDGISGQHYWMFMQHDAQVAEPDHWLQTASQQEKLDYVLKAVAALPPRFREIFKLTPADGIKKEQHIWRDLELGADAVPADRIVLLGDAAHAMTPFRGEGGHHALIDSLKLSKVLGQLHEQGKDRSIEAIKAAVAEYNAEMLTRGSGAVRDSRNMGSGGKPGEKPKAWIGAKPIPEKEIVLGADIKVT</sequence>
<dbReference type="PRINTS" id="PR00420">
    <property type="entry name" value="RNGMNOXGNASE"/>
</dbReference>
<dbReference type="GO" id="GO:0071949">
    <property type="term" value="F:FAD binding"/>
    <property type="evidence" value="ECO:0007669"/>
    <property type="project" value="InterPro"/>
</dbReference>
<gene>
    <name evidence="10" type="ORF">UCREL1_10571</name>
</gene>
<feature type="region of interest" description="Disordered" evidence="7">
    <location>
        <begin position="367"/>
        <end position="387"/>
    </location>
</feature>
<organism evidence="10 11">
    <name type="scientific">Eutypa lata (strain UCR-EL1)</name>
    <name type="common">Grapevine dieback disease fungus</name>
    <name type="synonym">Eutypa armeniacae</name>
    <dbReference type="NCBI Taxonomy" id="1287681"/>
    <lineage>
        <taxon>Eukaryota</taxon>
        <taxon>Fungi</taxon>
        <taxon>Dikarya</taxon>
        <taxon>Ascomycota</taxon>
        <taxon>Pezizomycotina</taxon>
        <taxon>Sordariomycetes</taxon>
        <taxon>Xylariomycetidae</taxon>
        <taxon>Xylariales</taxon>
        <taxon>Diatrypaceae</taxon>
        <taxon>Eutypa</taxon>
    </lineage>
</organism>
<evidence type="ECO:0000313" key="10">
    <source>
        <dbReference type="EMBL" id="EMR62489.1"/>
    </source>
</evidence>
<dbReference type="GO" id="GO:0004497">
    <property type="term" value="F:monooxygenase activity"/>
    <property type="evidence" value="ECO:0007669"/>
    <property type="project" value="UniProtKB-KW"/>
</dbReference>
<dbReference type="InterPro" id="IPR002938">
    <property type="entry name" value="FAD-bd"/>
</dbReference>
<dbReference type="AlphaFoldDB" id="M7S8N3"/>
<dbReference type="STRING" id="1287681.M7S8N3"/>
<dbReference type="Proteomes" id="UP000012174">
    <property type="component" value="Unassembled WGS sequence"/>
</dbReference>
<dbReference type="eggNOG" id="KOG2614">
    <property type="taxonomic scope" value="Eukaryota"/>
</dbReference>
<dbReference type="Gene3D" id="3.50.50.60">
    <property type="entry name" value="FAD/NAD(P)-binding domain"/>
    <property type="match status" value="1"/>
</dbReference>
<dbReference type="OMA" id="RFQGWAI"/>
<evidence type="ECO:0000256" key="8">
    <source>
        <dbReference type="SAM" id="SignalP"/>
    </source>
</evidence>
<reference evidence="11" key="1">
    <citation type="journal article" date="2013" name="Genome Announc.">
        <title>Draft genome sequence of the grapevine dieback fungus Eutypa lata UCR-EL1.</title>
        <authorList>
            <person name="Blanco-Ulate B."/>
            <person name="Rolshausen P.E."/>
            <person name="Cantu D."/>
        </authorList>
    </citation>
    <scope>NUCLEOTIDE SEQUENCE [LARGE SCALE GENOMIC DNA]</scope>
    <source>
        <strain evidence="11">UCR-EL1</strain>
    </source>
</reference>
<evidence type="ECO:0000256" key="5">
    <source>
        <dbReference type="ARBA" id="ARBA00023002"/>
    </source>
</evidence>
<feature type="chain" id="PRO_5004084442" evidence="8">
    <location>
        <begin position="17"/>
        <end position="407"/>
    </location>
</feature>
<evidence type="ECO:0000256" key="4">
    <source>
        <dbReference type="ARBA" id="ARBA00022827"/>
    </source>
</evidence>
<keyword evidence="3" id="KW-0285">Flavoprotein</keyword>
<comment type="pathway">
    <text evidence="2">Secondary metabolite biosynthesis.</text>
</comment>
<evidence type="ECO:0000313" key="11">
    <source>
        <dbReference type="Proteomes" id="UP000012174"/>
    </source>
</evidence>
<dbReference type="EMBL" id="KB707421">
    <property type="protein sequence ID" value="EMR62489.1"/>
    <property type="molecule type" value="Genomic_DNA"/>
</dbReference>
<evidence type="ECO:0000259" key="9">
    <source>
        <dbReference type="Pfam" id="PF01494"/>
    </source>
</evidence>
<dbReference type="InterPro" id="IPR036188">
    <property type="entry name" value="FAD/NAD-bd_sf"/>
</dbReference>
<dbReference type="Pfam" id="PF13450">
    <property type="entry name" value="NAD_binding_8"/>
    <property type="match status" value="1"/>
</dbReference>
<name>M7S8N3_EUTLA</name>
<keyword evidence="4" id="KW-0274">FAD</keyword>
<dbReference type="SUPFAM" id="SSF51905">
    <property type="entry name" value="FAD/NAD(P)-binding domain"/>
    <property type="match status" value="1"/>
</dbReference>
<dbReference type="Pfam" id="PF01494">
    <property type="entry name" value="FAD_binding_3"/>
    <property type="match status" value="1"/>
</dbReference>
<dbReference type="PANTHER" id="PTHR47178:SF6">
    <property type="entry name" value="FAD-BINDING DOMAIN-CONTAINING PROTEIN"/>
    <property type="match status" value="1"/>
</dbReference>
<comment type="cofactor">
    <cofactor evidence="1">
        <name>FAD</name>
        <dbReference type="ChEBI" id="CHEBI:57692"/>
    </cofactor>
</comment>
<evidence type="ECO:0000256" key="3">
    <source>
        <dbReference type="ARBA" id="ARBA00022630"/>
    </source>
</evidence>
<protein>
    <submittedName>
        <fullName evidence="10">Putative fad binding domain protein</fullName>
    </submittedName>
</protein>
<dbReference type="OrthoDB" id="47494at2759"/>
<proteinExistence type="predicted"/>
<dbReference type="HOGENOM" id="CLU_739769_0_0_1"/>
<keyword evidence="8" id="KW-0732">Signal</keyword>
<evidence type="ECO:0000256" key="6">
    <source>
        <dbReference type="ARBA" id="ARBA00023033"/>
    </source>
</evidence>
<keyword evidence="5" id="KW-0560">Oxidoreductase</keyword>
<dbReference type="PANTHER" id="PTHR47178">
    <property type="entry name" value="MONOOXYGENASE, FAD-BINDING"/>
    <property type="match status" value="1"/>
</dbReference>
<evidence type="ECO:0000256" key="1">
    <source>
        <dbReference type="ARBA" id="ARBA00001974"/>
    </source>
</evidence>
<accession>M7S8N3</accession>
<evidence type="ECO:0000256" key="7">
    <source>
        <dbReference type="SAM" id="MobiDB-lite"/>
    </source>
</evidence>